<gene>
    <name evidence="2" type="ORF">H9647_20795</name>
</gene>
<dbReference type="Proteomes" id="UP000608071">
    <property type="component" value="Unassembled WGS sequence"/>
</dbReference>
<feature type="transmembrane region" description="Helical" evidence="1">
    <location>
        <begin position="111"/>
        <end position="133"/>
    </location>
</feature>
<keyword evidence="1" id="KW-1133">Transmembrane helix</keyword>
<feature type="transmembrane region" description="Helical" evidence="1">
    <location>
        <begin position="178"/>
        <end position="197"/>
    </location>
</feature>
<keyword evidence="3" id="KW-1185">Reference proteome</keyword>
<proteinExistence type="predicted"/>
<keyword evidence="1" id="KW-0812">Transmembrane</keyword>
<accession>A0ABR8T429</accession>
<feature type="transmembrane region" description="Helical" evidence="1">
    <location>
        <begin position="62"/>
        <end position="90"/>
    </location>
</feature>
<feature type="transmembrane region" description="Helical" evidence="1">
    <location>
        <begin position="271"/>
        <end position="288"/>
    </location>
</feature>
<evidence type="ECO:0000256" key="1">
    <source>
        <dbReference type="SAM" id="Phobius"/>
    </source>
</evidence>
<dbReference type="EMBL" id="JACSQL010000013">
    <property type="protein sequence ID" value="MBD7970508.1"/>
    <property type="molecule type" value="Genomic_DNA"/>
</dbReference>
<name>A0ABR8T429_9BACL</name>
<reference evidence="2 3" key="1">
    <citation type="submission" date="2020-08" db="EMBL/GenBank/DDBJ databases">
        <title>A Genomic Blueprint of the Chicken Gut Microbiome.</title>
        <authorList>
            <person name="Gilroy R."/>
            <person name="Ravi A."/>
            <person name="Getino M."/>
            <person name="Pursley I."/>
            <person name="Horton D.L."/>
            <person name="Alikhan N.-F."/>
            <person name="Baker D."/>
            <person name="Gharbi K."/>
            <person name="Hall N."/>
            <person name="Watson M."/>
            <person name="Adriaenssens E.M."/>
            <person name="Foster-Nyarko E."/>
            <person name="Jarju S."/>
            <person name="Secka A."/>
            <person name="Antonio M."/>
            <person name="Oren A."/>
            <person name="Chaudhuri R."/>
            <person name="La Ragione R.M."/>
            <person name="Hildebrand F."/>
            <person name="Pallen M.J."/>
        </authorList>
    </citation>
    <scope>NUCLEOTIDE SEQUENCE [LARGE SCALE GENOMIC DNA]</scope>
    <source>
        <strain evidence="2 3">Sa2BVA9</strain>
    </source>
</reference>
<dbReference type="Pfam" id="PF12679">
    <property type="entry name" value="ABC2_membrane_2"/>
    <property type="match status" value="1"/>
</dbReference>
<sequence>MMLIMQMTWKEMIRKRVMVLAMILTILFLIAYWFIADAVAGSESFGGFSDGNSIITNYTTGVLMMMIGFFFAGFVIALLSIFSSFSSIAGEAEQGVMQALLTRPISRTQFYIGRWLGFVTLLCCYTLILYTAIMVITDIHAAIPKAFMVHVKALLLLALIIVLLVSLTMLGSTKFSSLGNGVFITMLFGAGWLGGMLEKVQKIGIFEAFGAEEIGNTLSNISGLMSIIMPVDALQRKMMHGLIGLDELGSVVNVSKILSGFFIGDVPTGTFVIYAMLYAAIAFVWGVLRFRKKDL</sequence>
<organism evidence="2 3">
    <name type="scientific">Paenibacillus gallinarum</name>
    <dbReference type="NCBI Taxonomy" id="2762232"/>
    <lineage>
        <taxon>Bacteria</taxon>
        <taxon>Bacillati</taxon>
        <taxon>Bacillota</taxon>
        <taxon>Bacilli</taxon>
        <taxon>Bacillales</taxon>
        <taxon>Paenibacillaceae</taxon>
        <taxon>Paenibacillus</taxon>
    </lineage>
</organism>
<protein>
    <submittedName>
        <fullName evidence="2">ABC transporter permease subunit</fullName>
    </submittedName>
</protein>
<keyword evidence="1" id="KW-0472">Membrane</keyword>
<evidence type="ECO:0000313" key="2">
    <source>
        <dbReference type="EMBL" id="MBD7970508.1"/>
    </source>
</evidence>
<comment type="caution">
    <text evidence="2">The sequence shown here is derived from an EMBL/GenBank/DDBJ whole genome shotgun (WGS) entry which is preliminary data.</text>
</comment>
<dbReference type="PANTHER" id="PTHR43471">
    <property type="entry name" value="ABC TRANSPORTER PERMEASE"/>
    <property type="match status" value="1"/>
</dbReference>
<feature type="transmembrane region" description="Helical" evidence="1">
    <location>
        <begin position="153"/>
        <end position="171"/>
    </location>
</feature>
<evidence type="ECO:0000313" key="3">
    <source>
        <dbReference type="Proteomes" id="UP000608071"/>
    </source>
</evidence>
<dbReference type="RefSeq" id="WP_191803674.1">
    <property type="nucleotide sequence ID" value="NZ_JACSQL010000013.1"/>
</dbReference>